<feature type="signal peptide" evidence="4">
    <location>
        <begin position="1"/>
        <end position="22"/>
    </location>
</feature>
<proteinExistence type="inferred from homology"/>
<name>A0A8S9R109_BRACR</name>
<dbReference type="Pfam" id="PF18209">
    <property type="entry name" value="ESF1"/>
    <property type="match status" value="1"/>
</dbReference>
<dbReference type="Proteomes" id="UP000712600">
    <property type="component" value="Unassembled WGS sequence"/>
</dbReference>
<organism evidence="6 7">
    <name type="scientific">Brassica cretica</name>
    <name type="common">Mustard</name>
    <dbReference type="NCBI Taxonomy" id="69181"/>
    <lineage>
        <taxon>Eukaryota</taxon>
        <taxon>Viridiplantae</taxon>
        <taxon>Streptophyta</taxon>
        <taxon>Embryophyta</taxon>
        <taxon>Tracheophyta</taxon>
        <taxon>Spermatophyta</taxon>
        <taxon>Magnoliopsida</taxon>
        <taxon>eudicotyledons</taxon>
        <taxon>Gunneridae</taxon>
        <taxon>Pentapetalae</taxon>
        <taxon>rosids</taxon>
        <taxon>malvids</taxon>
        <taxon>Brassicales</taxon>
        <taxon>Brassicaceae</taxon>
        <taxon>Brassiceae</taxon>
        <taxon>Brassica</taxon>
    </lineage>
</organism>
<reference evidence="6" key="1">
    <citation type="submission" date="2019-12" db="EMBL/GenBank/DDBJ databases">
        <title>Genome sequencing and annotation of Brassica cretica.</title>
        <authorList>
            <person name="Studholme D.J."/>
            <person name="Sarris P."/>
        </authorList>
    </citation>
    <scope>NUCLEOTIDE SEQUENCE</scope>
    <source>
        <strain evidence="6">PFS-109/04</strain>
        <tissue evidence="6">Leaf</tissue>
    </source>
</reference>
<evidence type="ECO:0000313" key="6">
    <source>
        <dbReference type="EMBL" id="KAF3558383.1"/>
    </source>
</evidence>
<evidence type="ECO:0000256" key="2">
    <source>
        <dbReference type="ARBA" id="ARBA00022729"/>
    </source>
</evidence>
<evidence type="ECO:0000313" key="7">
    <source>
        <dbReference type="Proteomes" id="UP000712600"/>
    </source>
</evidence>
<dbReference type="InterPro" id="IPR041608">
    <property type="entry name" value="ESF1_brassicaceae"/>
</dbReference>
<dbReference type="AlphaFoldDB" id="A0A8S9R109"/>
<evidence type="ECO:0000256" key="4">
    <source>
        <dbReference type="SAM" id="SignalP"/>
    </source>
</evidence>
<feature type="chain" id="PRO_5035806488" description="Embryo surrounding factor 1 brassicaceae domain-containing protein" evidence="4">
    <location>
        <begin position="23"/>
        <end position="86"/>
    </location>
</feature>
<dbReference type="EMBL" id="QGKX02000996">
    <property type="protein sequence ID" value="KAF3558383.1"/>
    <property type="molecule type" value="Genomic_DNA"/>
</dbReference>
<comment type="caution">
    <text evidence="6">The sequence shown here is derived from an EMBL/GenBank/DDBJ whole genome shotgun (WGS) entry which is preliminary data.</text>
</comment>
<keyword evidence="2 4" id="KW-0732">Signal</keyword>
<dbReference type="GO" id="GO:0010098">
    <property type="term" value="P:suspensor development"/>
    <property type="evidence" value="ECO:0007669"/>
    <property type="project" value="InterPro"/>
</dbReference>
<sequence length="86" mass="10069">MKSTQITLVCIILLFLFSLHQCILFSSHTHMCGRMESRDTGKSSKIYTPKCFKANCHGFPLVKNCWCCFNDEDICWHDREICMRLC</sequence>
<comment type="similarity">
    <text evidence="1">Belongs to the MEG family.</text>
</comment>
<evidence type="ECO:0000256" key="3">
    <source>
        <dbReference type="ARBA" id="ARBA00023157"/>
    </source>
</evidence>
<feature type="domain" description="Embryo surrounding factor 1 brassicaceae" evidence="5">
    <location>
        <begin position="44"/>
        <end position="82"/>
    </location>
</feature>
<accession>A0A8S9R109</accession>
<keyword evidence="3" id="KW-1015">Disulfide bond</keyword>
<evidence type="ECO:0000259" key="5">
    <source>
        <dbReference type="Pfam" id="PF18209"/>
    </source>
</evidence>
<evidence type="ECO:0000256" key="1">
    <source>
        <dbReference type="ARBA" id="ARBA00010149"/>
    </source>
</evidence>
<protein>
    <recommendedName>
        <fullName evidence="5">Embryo surrounding factor 1 brassicaceae domain-containing protein</fullName>
    </recommendedName>
</protein>
<gene>
    <name evidence="6" type="ORF">F2Q69_00011573</name>
</gene>